<name>A0A4Q2EES4_9ACTN</name>
<dbReference type="InterPro" id="IPR001173">
    <property type="entry name" value="Glyco_trans_2-like"/>
</dbReference>
<evidence type="ECO:0000259" key="5">
    <source>
        <dbReference type="Pfam" id="PF00535"/>
    </source>
</evidence>
<comment type="pathway">
    <text evidence="1">Cell wall biogenesis; cell wall polysaccharide biosynthesis.</text>
</comment>
<evidence type="ECO:0000256" key="3">
    <source>
        <dbReference type="ARBA" id="ARBA00022676"/>
    </source>
</evidence>
<dbReference type="GO" id="GO:0016757">
    <property type="term" value="F:glycosyltransferase activity"/>
    <property type="evidence" value="ECO:0007669"/>
    <property type="project" value="UniProtKB-KW"/>
</dbReference>
<evidence type="ECO:0000256" key="4">
    <source>
        <dbReference type="ARBA" id="ARBA00022679"/>
    </source>
</evidence>
<dbReference type="RefSeq" id="WP_129458829.1">
    <property type="nucleotide sequence ID" value="NZ_PPCV01000005.1"/>
</dbReference>
<feature type="domain" description="Glycosyltransferase 2-like" evidence="5">
    <location>
        <begin position="4"/>
        <end position="112"/>
    </location>
</feature>
<accession>A0A4Q2EES4</accession>
<dbReference type="Proteomes" id="UP000290624">
    <property type="component" value="Unassembled WGS sequence"/>
</dbReference>
<evidence type="ECO:0000313" key="7">
    <source>
        <dbReference type="Proteomes" id="UP000290624"/>
    </source>
</evidence>
<dbReference type="InterPro" id="IPR029044">
    <property type="entry name" value="Nucleotide-diphossugar_trans"/>
</dbReference>
<dbReference type="AlphaFoldDB" id="A0A4Q2EES4"/>
<dbReference type="SUPFAM" id="SSF53448">
    <property type="entry name" value="Nucleotide-diphospho-sugar transferases"/>
    <property type="match status" value="1"/>
</dbReference>
<keyword evidence="7" id="KW-1185">Reference proteome</keyword>
<comment type="similarity">
    <text evidence="2">Belongs to the glycosyltransferase 2 family.</text>
</comment>
<evidence type="ECO:0000313" key="6">
    <source>
        <dbReference type="EMBL" id="RXW32090.1"/>
    </source>
</evidence>
<organism evidence="6 7">
    <name type="scientific">Propioniciclava flava</name>
    <dbReference type="NCBI Taxonomy" id="2072026"/>
    <lineage>
        <taxon>Bacteria</taxon>
        <taxon>Bacillati</taxon>
        <taxon>Actinomycetota</taxon>
        <taxon>Actinomycetes</taxon>
        <taxon>Propionibacteriales</taxon>
        <taxon>Propionibacteriaceae</taxon>
        <taxon>Propioniciclava</taxon>
    </lineage>
</organism>
<proteinExistence type="inferred from homology"/>
<dbReference type="Pfam" id="PF00535">
    <property type="entry name" value="Glycos_transf_2"/>
    <property type="match status" value="1"/>
</dbReference>
<keyword evidence="3" id="KW-0328">Glycosyltransferase</keyword>
<dbReference type="EMBL" id="PPCV01000005">
    <property type="protein sequence ID" value="RXW32090.1"/>
    <property type="molecule type" value="Genomic_DNA"/>
</dbReference>
<dbReference type="PANTHER" id="PTHR43179:SF12">
    <property type="entry name" value="GALACTOFURANOSYLTRANSFERASE GLFT2"/>
    <property type="match status" value="1"/>
</dbReference>
<dbReference type="Gene3D" id="3.90.550.10">
    <property type="entry name" value="Spore Coat Polysaccharide Biosynthesis Protein SpsA, Chain A"/>
    <property type="match status" value="1"/>
</dbReference>
<gene>
    <name evidence="6" type="ORF">C1706_08585</name>
</gene>
<reference evidence="6 7" key="1">
    <citation type="submission" date="2018-01" db="EMBL/GenBank/DDBJ databases">
        <title>Lactibacter flavus gen. nov., sp. nov., a novel bacterium of the family Propionibacteriaceae isolated from raw milk and dairy products.</title>
        <authorList>
            <person name="Wenning M."/>
            <person name="Breitenwieser F."/>
            <person name="Huptas C."/>
            <person name="von Neubeck M."/>
            <person name="Busse H.-J."/>
            <person name="Scherer S."/>
        </authorList>
    </citation>
    <scope>NUCLEOTIDE SEQUENCE [LARGE SCALE GENOMIC DNA]</scope>
    <source>
        <strain evidence="6 7">VG341</strain>
    </source>
</reference>
<protein>
    <submittedName>
        <fullName evidence="6">Glycosyl transferase</fullName>
    </submittedName>
</protein>
<comment type="caution">
    <text evidence="6">The sequence shown here is derived from an EMBL/GenBank/DDBJ whole genome shotgun (WGS) entry which is preliminary data.</text>
</comment>
<sequence>MKVSAVVVTYNRRELLEKTLAGLEAQERPLDHIVIIDNASTDDTADYLAARPFTVPHTVKRLAENTGGAGGFAAGIDLAYGLGFDAFWVMDDDSVCRPSALAPLLRDLEDAEERLGFLPSFACSLVVFQKDGSVCEMNVPETTWDWARPLALGATYPLVKSASFVSCLVTREGVHAVGLPSANFFIWYDDAEYTQRLSKFRPGIFVADSVVDHYIPQNRGVNWGDVNSSNIWKFEHGARNQIASAVAFRSPTLAASLLENMLKQWRGSGVPVRLRLRLLKSAARGLTFKVERNKPRSVR</sequence>
<dbReference type="PANTHER" id="PTHR43179">
    <property type="entry name" value="RHAMNOSYLTRANSFERASE WBBL"/>
    <property type="match status" value="1"/>
</dbReference>
<keyword evidence="4 6" id="KW-0808">Transferase</keyword>
<dbReference type="OrthoDB" id="7665907at2"/>
<evidence type="ECO:0000256" key="2">
    <source>
        <dbReference type="ARBA" id="ARBA00006739"/>
    </source>
</evidence>
<evidence type="ECO:0000256" key="1">
    <source>
        <dbReference type="ARBA" id="ARBA00004776"/>
    </source>
</evidence>